<comment type="caution">
    <text evidence="2">The sequence shown here is derived from an EMBL/GenBank/DDBJ whole genome shotgun (WGS) entry which is preliminary data.</text>
</comment>
<dbReference type="EMBL" id="PRLB01000001">
    <property type="protein sequence ID" value="RAW55443.1"/>
    <property type="molecule type" value="Genomic_DNA"/>
</dbReference>
<name>A0A329U2H5_9FIRM</name>
<gene>
    <name evidence="2" type="ORF">C4N26_00120</name>
</gene>
<protein>
    <submittedName>
        <fullName evidence="2">Uncharacterized protein</fullName>
    </submittedName>
</protein>
<evidence type="ECO:0000313" key="2">
    <source>
        <dbReference type="EMBL" id="RAW55443.1"/>
    </source>
</evidence>
<organism evidence="2 3">
    <name type="scientific">Faecalibacterium prausnitzii</name>
    <dbReference type="NCBI Taxonomy" id="853"/>
    <lineage>
        <taxon>Bacteria</taxon>
        <taxon>Bacillati</taxon>
        <taxon>Bacillota</taxon>
        <taxon>Clostridia</taxon>
        <taxon>Eubacteriales</taxon>
        <taxon>Oscillospiraceae</taxon>
        <taxon>Faecalibacterium</taxon>
    </lineage>
</organism>
<evidence type="ECO:0000256" key="1">
    <source>
        <dbReference type="SAM" id="Phobius"/>
    </source>
</evidence>
<dbReference type="AlphaFoldDB" id="A0A329U2H5"/>
<reference evidence="2 3" key="1">
    <citation type="submission" date="2018-02" db="EMBL/GenBank/DDBJ databases">
        <title>Complete genome sequencing of Faecalibacterium prausnitzii strains isolated from the human gut.</title>
        <authorList>
            <person name="Fitzgerald B.C."/>
            <person name="Shkoporov A.N."/>
            <person name="Ross P.R."/>
            <person name="Hill C."/>
        </authorList>
    </citation>
    <scope>NUCLEOTIDE SEQUENCE [LARGE SCALE GENOMIC DNA]</scope>
    <source>
        <strain evidence="2 3">APC942/32-1</strain>
    </source>
</reference>
<feature type="transmembrane region" description="Helical" evidence="1">
    <location>
        <begin position="41"/>
        <end position="63"/>
    </location>
</feature>
<evidence type="ECO:0000313" key="3">
    <source>
        <dbReference type="Proteomes" id="UP000251144"/>
    </source>
</evidence>
<accession>A0A329U2H5</accession>
<keyword evidence="1" id="KW-1133">Transmembrane helix</keyword>
<proteinExistence type="predicted"/>
<keyword evidence="1" id="KW-0472">Membrane</keyword>
<sequence length="132" mass="14655">MHFVGSALLESLSLWERWHCEAMTERASPARKSRCAAMGRLFVRAMLSLCLCFTCSGLALSGASRQLSQRESPWHFAKLYLFARGSPTRGNNDDRRQWRKQGVVVGAAASKTQAKRCGCWVPQPGLGGRKPD</sequence>
<keyword evidence="1" id="KW-0812">Transmembrane</keyword>
<dbReference type="Proteomes" id="UP000251144">
    <property type="component" value="Unassembled WGS sequence"/>
</dbReference>